<dbReference type="AlphaFoldDB" id="A0AA89C2Z1"/>
<protein>
    <submittedName>
        <fullName evidence="1">Uncharacterized protein</fullName>
    </submittedName>
</protein>
<proteinExistence type="predicted"/>
<evidence type="ECO:0000313" key="1">
    <source>
        <dbReference type="EMBL" id="KAK3106861.1"/>
    </source>
</evidence>
<reference evidence="1" key="1">
    <citation type="submission" date="2019-08" db="EMBL/GenBank/DDBJ databases">
        <title>The improved chromosome-level genome for the pearl oyster Pinctada fucata martensii using PacBio sequencing and Hi-C.</title>
        <authorList>
            <person name="Zheng Z."/>
        </authorList>
    </citation>
    <scope>NUCLEOTIDE SEQUENCE</scope>
    <source>
        <strain evidence="1">ZZ-2019</strain>
        <tissue evidence="1">Adductor muscle</tissue>
    </source>
</reference>
<sequence length="82" mass="9464">MVRDKVLYKAESMVDAILMVMGLYYCCSMPYPTSLNAAMLYIQKEVLEDDIHSKDMDVLQKGIKELSEFLKGSNIDFENLFE</sequence>
<keyword evidence="2" id="KW-1185">Reference proteome</keyword>
<accession>A0AA89C2Z1</accession>
<dbReference type="EMBL" id="VSWD01000002">
    <property type="protein sequence ID" value="KAK3106861.1"/>
    <property type="molecule type" value="Genomic_DNA"/>
</dbReference>
<gene>
    <name evidence="1" type="ORF">FSP39_001593</name>
</gene>
<dbReference type="Proteomes" id="UP001186944">
    <property type="component" value="Unassembled WGS sequence"/>
</dbReference>
<organism evidence="1 2">
    <name type="scientific">Pinctada imbricata</name>
    <name type="common">Atlantic pearl-oyster</name>
    <name type="synonym">Pinctada martensii</name>
    <dbReference type="NCBI Taxonomy" id="66713"/>
    <lineage>
        <taxon>Eukaryota</taxon>
        <taxon>Metazoa</taxon>
        <taxon>Spiralia</taxon>
        <taxon>Lophotrochozoa</taxon>
        <taxon>Mollusca</taxon>
        <taxon>Bivalvia</taxon>
        <taxon>Autobranchia</taxon>
        <taxon>Pteriomorphia</taxon>
        <taxon>Pterioida</taxon>
        <taxon>Pterioidea</taxon>
        <taxon>Pteriidae</taxon>
        <taxon>Pinctada</taxon>
    </lineage>
</organism>
<evidence type="ECO:0000313" key="2">
    <source>
        <dbReference type="Proteomes" id="UP001186944"/>
    </source>
</evidence>
<name>A0AA89C2Z1_PINIB</name>
<comment type="caution">
    <text evidence="1">The sequence shown here is derived from an EMBL/GenBank/DDBJ whole genome shotgun (WGS) entry which is preliminary data.</text>
</comment>